<dbReference type="AlphaFoldDB" id="A0A8H4A9D5"/>
<organism evidence="1 2">
    <name type="scientific">Gigaspora margarita</name>
    <dbReference type="NCBI Taxonomy" id="4874"/>
    <lineage>
        <taxon>Eukaryota</taxon>
        <taxon>Fungi</taxon>
        <taxon>Fungi incertae sedis</taxon>
        <taxon>Mucoromycota</taxon>
        <taxon>Glomeromycotina</taxon>
        <taxon>Glomeromycetes</taxon>
        <taxon>Diversisporales</taxon>
        <taxon>Gigasporaceae</taxon>
        <taxon>Gigaspora</taxon>
    </lineage>
</organism>
<gene>
    <name evidence="1" type="ORF">F8M41_001251</name>
</gene>
<accession>A0A8H4A9D5</accession>
<protein>
    <submittedName>
        <fullName evidence="1">Gastrula zinc finger protein xlcgf46.1: PROVISIONAL</fullName>
    </submittedName>
</protein>
<keyword evidence="2" id="KW-1185">Reference proteome</keyword>
<comment type="caution">
    <text evidence="1">The sequence shown here is derived from an EMBL/GenBank/DDBJ whole genome shotgun (WGS) entry which is preliminary data.</text>
</comment>
<name>A0A8H4A9D5_GIGMA</name>
<proteinExistence type="predicted"/>
<evidence type="ECO:0000313" key="2">
    <source>
        <dbReference type="Proteomes" id="UP000439903"/>
    </source>
</evidence>
<reference evidence="1 2" key="1">
    <citation type="journal article" date="2019" name="Environ. Microbiol.">
        <title>At the nexus of three kingdoms: the genome of the mycorrhizal fungus Gigaspora margarita provides insights into plant, endobacterial and fungal interactions.</title>
        <authorList>
            <person name="Venice F."/>
            <person name="Ghignone S."/>
            <person name="Salvioli di Fossalunga A."/>
            <person name="Amselem J."/>
            <person name="Novero M."/>
            <person name="Xianan X."/>
            <person name="Sedzielewska Toro K."/>
            <person name="Morin E."/>
            <person name="Lipzen A."/>
            <person name="Grigoriev I.V."/>
            <person name="Henrissat B."/>
            <person name="Martin F.M."/>
            <person name="Bonfante P."/>
        </authorList>
    </citation>
    <scope>NUCLEOTIDE SEQUENCE [LARGE SCALE GENOMIC DNA]</scope>
    <source>
        <strain evidence="1 2">BEG34</strain>
    </source>
</reference>
<dbReference type="OrthoDB" id="2403027at2759"/>
<evidence type="ECO:0000313" key="1">
    <source>
        <dbReference type="EMBL" id="KAF0457172.1"/>
    </source>
</evidence>
<dbReference type="Proteomes" id="UP000439903">
    <property type="component" value="Unassembled WGS sequence"/>
</dbReference>
<sequence length="81" mass="9531">MIVRANTIQISDTYPEYIEEFSIEIANFNPIGPTAYIPLLKTLPKHNNGIINFQNDDNWYFGWSVLETLYLFKVYPERNSQ</sequence>
<dbReference type="EMBL" id="WTPW01001100">
    <property type="protein sequence ID" value="KAF0457172.1"/>
    <property type="molecule type" value="Genomic_DNA"/>
</dbReference>